<name>A0A6J4GVQ9_9FLAO</name>
<evidence type="ECO:0000313" key="3">
    <source>
        <dbReference type="Proteomes" id="UP000479938"/>
    </source>
</evidence>
<reference evidence="2 3" key="1">
    <citation type="submission" date="2020-02" db="EMBL/GenBank/DDBJ databases">
        <authorList>
            <person name="Criscuolo A."/>
        </authorList>
    </citation>
    <scope>NUCLEOTIDE SEQUENCE [LARGE SCALE GENOMIC DNA]</scope>
    <source>
        <strain evidence="2">CIP105534</strain>
    </source>
</reference>
<feature type="transmembrane region" description="Helical" evidence="1">
    <location>
        <begin position="197"/>
        <end position="218"/>
    </location>
</feature>
<organism evidence="2 3">
    <name type="scientific">Flavobacterium bizetiae</name>
    <dbReference type="NCBI Taxonomy" id="2704140"/>
    <lineage>
        <taxon>Bacteria</taxon>
        <taxon>Pseudomonadati</taxon>
        <taxon>Bacteroidota</taxon>
        <taxon>Flavobacteriia</taxon>
        <taxon>Flavobacteriales</taxon>
        <taxon>Flavobacteriaceae</taxon>
        <taxon>Flavobacterium</taxon>
    </lineage>
</organism>
<evidence type="ECO:0000256" key="1">
    <source>
        <dbReference type="SAM" id="Phobius"/>
    </source>
</evidence>
<evidence type="ECO:0000313" key="2">
    <source>
        <dbReference type="EMBL" id="CAA9203424.1"/>
    </source>
</evidence>
<feature type="transmembrane region" description="Helical" evidence="1">
    <location>
        <begin position="165"/>
        <end position="185"/>
    </location>
</feature>
<keyword evidence="1" id="KW-0812">Transmembrane</keyword>
<dbReference type="EMBL" id="CADCSU010000188">
    <property type="protein sequence ID" value="CAA9203424.1"/>
    <property type="molecule type" value="Genomic_DNA"/>
</dbReference>
<feature type="transmembrane region" description="Helical" evidence="1">
    <location>
        <begin position="76"/>
        <end position="92"/>
    </location>
</feature>
<gene>
    <name evidence="2" type="ORF">FLA105534_04624</name>
</gene>
<accession>A0A6J4GVQ9</accession>
<feature type="transmembrane region" description="Helical" evidence="1">
    <location>
        <begin position="120"/>
        <end position="145"/>
    </location>
</feature>
<keyword evidence="1" id="KW-0472">Membrane</keyword>
<keyword evidence="1" id="KW-1133">Transmembrane helix</keyword>
<dbReference type="AlphaFoldDB" id="A0A6J4GVQ9"/>
<keyword evidence="3" id="KW-1185">Reference proteome</keyword>
<sequence>MFEIFSTRETAIIVWTSIFIIIALLVVKFKDVFDLLSKFFDRKIQIPLWGMFCYIGAITFAFFTAGVWNMGLLKDTILWSLTSATILFFNMNKAKERSYFMPIITDNLKAVIPLEFITNFYTFSFGIEMVIIPVMTFIGVMQIVAENSSKTNPDHLKTASCLKGLFAGLGILIFIYVFYKTLVDYKSLITVENLKSLFLPVVYTFLLLPFLYLLALYMNYEVLFIRLPYLIDNKKERLQMKLHILLLANLNLKKLHKISTNLNFATYTTWGRRGTLNDEFVFCLSDIIHRFPSMPSLISVFFN</sequence>
<feature type="transmembrane region" description="Helical" evidence="1">
    <location>
        <begin position="49"/>
        <end position="70"/>
    </location>
</feature>
<protein>
    <submittedName>
        <fullName evidence="2">Uncharacterized protein</fullName>
    </submittedName>
</protein>
<feature type="transmembrane region" description="Helical" evidence="1">
    <location>
        <begin position="12"/>
        <end position="29"/>
    </location>
</feature>
<proteinExistence type="predicted"/>
<dbReference type="Proteomes" id="UP000479938">
    <property type="component" value="Unassembled WGS sequence"/>
</dbReference>